<feature type="compositionally biased region" description="Acidic residues" evidence="8">
    <location>
        <begin position="115"/>
        <end position="127"/>
    </location>
</feature>
<organism evidence="9">
    <name type="scientific">Brugia malayi</name>
    <name type="common">Filarial nematode worm</name>
    <dbReference type="NCBI Taxonomy" id="6279"/>
    <lineage>
        <taxon>Eukaryota</taxon>
        <taxon>Metazoa</taxon>
        <taxon>Ecdysozoa</taxon>
        <taxon>Nematoda</taxon>
        <taxon>Chromadorea</taxon>
        <taxon>Rhabditida</taxon>
        <taxon>Spirurina</taxon>
        <taxon>Spiruromorpha</taxon>
        <taxon>Filarioidea</taxon>
        <taxon>Onchocercidae</taxon>
        <taxon>Brugia</taxon>
    </lineage>
</organism>
<evidence type="ECO:0000256" key="1">
    <source>
        <dbReference type="ARBA" id="ARBA00022692"/>
    </source>
</evidence>
<accession>A0A0H5S9W3</accession>
<comment type="subcellular location">
    <subcellularLocation>
        <location evidence="4">Rough endoplasmic reticulum membrane</location>
        <topology evidence="4">Single-pass type I membrane protein</topology>
    </subcellularLocation>
</comment>
<gene>
    <name evidence="10" type="primary">bma-ccdc-47</name>
    <name evidence="9 10" type="ORF">Bm7612</name>
    <name evidence="9" type="ORF">BM_Bm7612</name>
</gene>
<evidence type="ECO:0000256" key="7">
    <source>
        <dbReference type="ARBA" id="ARBA00034902"/>
    </source>
</evidence>
<evidence type="ECO:0000256" key="4">
    <source>
        <dbReference type="ARBA" id="ARBA00034697"/>
    </source>
</evidence>
<evidence type="ECO:0000256" key="8">
    <source>
        <dbReference type="SAM" id="MobiDB-lite"/>
    </source>
</evidence>
<dbReference type="GO" id="GO:0005509">
    <property type="term" value="F:calcium ion binding"/>
    <property type="evidence" value="ECO:0007669"/>
    <property type="project" value="InterPro"/>
</dbReference>
<evidence type="ECO:0000256" key="5">
    <source>
        <dbReference type="ARBA" id="ARBA00034746"/>
    </source>
</evidence>
<keyword evidence="1" id="KW-0812">Transmembrane</keyword>
<dbReference type="GO" id="GO:0030867">
    <property type="term" value="C:rough endoplasmic reticulum membrane"/>
    <property type="evidence" value="ECO:0007669"/>
    <property type="project" value="UniProtKB-SubCell"/>
</dbReference>
<reference evidence="9" key="1">
    <citation type="journal article" date="2007" name="Science">
        <title>Draft genome of the filarial nematode parasite Brugia malayi.</title>
        <authorList>
            <person name="Ghedin E."/>
            <person name="Wang S."/>
            <person name="Spiro D."/>
            <person name="Caler E."/>
            <person name="Zhao Q."/>
            <person name="Crabtree J."/>
            <person name="Allen J.E."/>
            <person name="Delcher A.L."/>
            <person name="Guiliano D.B."/>
            <person name="Miranda-Saavedra D."/>
            <person name="Angiuoli S.V."/>
            <person name="Creasy T."/>
            <person name="Amedeo P."/>
            <person name="Haas B."/>
            <person name="El-Sayed N.M."/>
            <person name="Wortman J.R."/>
            <person name="Feldblyum T."/>
            <person name="Tallon L."/>
            <person name="Schatz M."/>
            <person name="Shumway M."/>
            <person name="Koo H."/>
            <person name="Salzberg S.L."/>
            <person name="Schobel S."/>
            <person name="Pertea M."/>
            <person name="Pop M."/>
            <person name="White O."/>
            <person name="Barton G.J."/>
            <person name="Carlow C.K."/>
            <person name="Crawford M.J."/>
            <person name="Daub J."/>
            <person name="Dimmic M.W."/>
            <person name="Estes C.F."/>
            <person name="Foster J.M."/>
            <person name="Ganatra M."/>
            <person name="Gregory W.F."/>
            <person name="Johnson N.M."/>
            <person name="Jin J."/>
            <person name="Komuniecki R."/>
            <person name="Korf I."/>
            <person name="Kumar S."/>
            <person name="Laney S."/>
            <person name="Li B.W."/>
            <person name="Li W."/>
            <person name="Lindblom T.H."/>
            <person name="Lustigman S."/>
            <person name="Ma D."/>
            <person name="Maina C.V."/>
            <person name="Martin D.M."/>
            <person name="McCarter J.P."/>
            <person name="McReynolds L."/>
            <person name="Mitreva M."/>
            <person name="Nutman T.B."/>
            <person name="Parkinson J."/>
            <person name="Peregrin-Alvarez J.M."/>
            <person name="Poole C."/>
            <person name="Ren Q."/>
            <person name="Saunders L."/>
            <person name="Sluder A.E."/>
            <person name="Smith K."/>
            <person name="Stanke M."/>
            <person name="Unnasch T.R."/>
            <person name="Ware J."/>
            <person name="Wei A.D."/>
            <person name="Weil G."/>
            <person name="Williams D.J."/>
            <person name="Zhang Y."/>
            <person name="Williams S.A."/>
            <person name="Fraser-Liggett C."/>
            <person name="Slatko B."/>
            <person name="Blaxter M.L."/>
            <person name="Scott A.L."/>
        </authorList>
    </citation>
    <scope>NUCLEOTIDE SEQUENCE</scope>
    <source>
        <strain evidence="9">FR3</strain>
    </source>
</reference>
<feature type="region of interest" description="Disordered" evidence="8">
    <location>
        <begin position="439"/>
        <end position="496"/>
    </location>
</feature>
<reference evidence="9" key="2">
    <citation type="submission" date="2012-12" db="EMBL/GenBank/DDBJ databases">
        <authorList>
            <person name="Gao Y.W."/>
            <person name="Fan S.T."/>
            <person name="Sun H.T."/>
            <person name="Wang Z."/>
            <person name="Gao X.L."/>
            <person name="Li Y.G."/>
            <person name="Wang T.C."/>
            <person name="Zhang K."/>
            <person name="Xu W.W."/>
            <person name="Yu Z.J."/>
            <person name="Xia X.Z."/>
        </authorList>
    </citation>
    <scope>NUCLEOTIDE SEQUENCE</scope>
    <source>
        <strain evidence="9">FR3</strain>
    </source>
</reference>
<feature type="region of interest" description="Disordered" evidence="8">
    <location>
        <begin position="98"/>
        <end position="138"/>
    </location>
</feature>
<keyword evidence="3" id="KW-0472">Membrane</keyword>
<dbReference type="AlphaFoldDB" id="A0A0H5S9W3"/>
<protein>
    <recommendedName>
        <fullName evidence="6">PAT complex subunit CCDC47</fullName>
    </recommendedName>
    <alternativeName>
        <fullName evidence="7">Coiled-coil domain-containing protein 47</fullName>
    </alternativeName>
</protein>
<dbReference type="PANTHER" id="PTHR12883">
    <property type="entry name" value="ADIPOCYTE-SPECIFIC PROTEIN 4-RELATED"/>
    <property type="match status" value="1"/>
</dbReference>
<evidence type="ECO:0000256" key="6">
    <source>
        <dbReference type="ARBA" id="ARBA00034875"/>
    </source>
</evidence>
<sequence length="496" mass="57983">MRILWTGFESVSYQFCRSVGGRSCLSAECTDSVIWIVSVKLEDVMMWSSLTNSLLTIWMIVSVQLLRYSNRAAEMDNEFAEFEDMEMEYMSEQEVTLKPHGEANKGPRDKSATVDDNDEDEFTDEDEFSRPIKKAHRQKTESEILPQLRFADVPAHFRSNWASYQVEALVLSVLVLYMLNYIFGRARNRNIANKWFMDATSLLEEQFTLVGDDGTSENLREGHMHKETDSIYTIWCSGRVGCQGMLITLKLVKRQDLIHVVMNLIRPKEDKVIIRIDVDNNEMDSFVFAIGQRKLVTKASKEKMDLSLFTIERKGVDRLGLPSSIVVYAEMFEAVNAIIDPAVLSMFRKYENAIDYFHFSDQYSGYKPSDGESFTRLPETSRVLFFAFKMSSDIVEIDALLRMVFHCFEKIRRYRLSREGKLKADKKRQSVQEAFLKTTHQARQEAAQARREEKTRERKQRLLEEEDPEKQRRLEKLEQKRDMKMRQPKMKQLKVK</sequence>
<feature type="compositionally biased region" description="Basic and acidic residues" evidence="8">
    <location>
        <begin position="448"/>
        <end position="485"/>
    </location>
</feature>
<dbReference type="InterPro" id="IPR012879">
    <property type="entry name" value="CCDC47"/>
</dbReference>
<evidence type="ECO:0000313" key="10">
    <source>
        <dbReference type="WormBase" id="Bm7612"/>
    </source>
</evidence>
<evidence type="ECO:0000313" key="9">
    <source>
        <dbReference type="EMBL" id="CRZ25371.1"/>
    </source>
</evidence>
<dbReference type="GO" id="GO:0032469">
    <property type="term" value="P:endoplasmic reticulum calcium ion homeostasis"/>
    <property type="evidence" value="ECO:0007669"/>
    <property type="project" value="InterPro"/>
</dbReference>
<dbReference type="Pfam" id="PF07946">
    <property type="entry name" value="CCDC47"/>
    <property type="match status" value="1"/>
</dbReference>
<evidence type="ECO:0000256" key="2">
    <source>
        <dbReference type="ARBA" id="ARBA00022989"/>
    </source>
</evidence>
<dbReference type="WormBase" id="Bm7612">
    <property type="protein sequence ID" value="BM46931"/>
    <property type="gene ID" value="WBGene00227873"/>
    <property type="gene designation" value="Bma-ccdc-47"/>
</dbReference>
<comment type="similarity">
    <text evidence="5">Belongs to the CCDC47 family.</text>
</comment>
<keyword evidence="2" id="KW-1133">Transmembrane helix</keyword>
<evidence type="ECO:0000256" key="3">
    <source>
        <dbReference type="ARBA" id="ARBA00023136"/>
    </source>
</evidence>
<proteinExistence type="inferred from homology"/>
<feature type="compositionally biased region" description="Basic residues" evidence="8">
    <location>
        <begin position="486"/>
        <end position="496"/>
    </location>
</feature>
<dbReference type="PANTHER" id="PTHR12883:SF0">
    <property type="entry name" value="PAT COMPLEX SUBUNIT CCDC47"/>
    <property type="match status" value="1"/>
</dbReference>
<feature type="compositionally biased region" description="Basic and acidic residues" evidence="8">
    <location>
        <begin position="98"/>
        <end position="113"/>
    </location>
</feature>
<dbReference type="OMA" id="MHLVRDM"/>
<name>A0A0H5S9W3_BRUMA</name>
<dbReference type="EMBL" id="LN857006">
    <property type="protein sequence ID" value="CRZ25371.1"/>
    <property type="molecule type" value="Genomic_DNA"/>
</dbReference>